<proteinExistence type="predicted"/>
<dbReference type="AlphaFoldDB" id="A0A6M1RUQ9"/>
<dbReference type="RefSeq" id="WP_165108893.1">
    <property type="nucleotide sequence ID" value="NZ_JAAKYA010000087.1"/>
</dbReference>
<dbReference type="EMBL" id="JAAKYA010000087">
    <property type="protein sequence ID" value="NGO40365.1"/>
    <property type="molecule type" value="Genomic_DNA"/>
</dbReference>
<organism evidence="1 2">
    <name type="scientific">Limisphaera ngatamarikiensis</name>
    <dbReference type="NCBI Taxonomy" id="1324935"/>
    <lineage>
        <taxon>Bacteria</taxon>
        <taxon>Pseudomonadati</taxon>
        <taxon>Verrucomicrobiota</taxon>
        <taxon>Verrucomicrobiia</taxon>
        <taxon>Limisphaerales</taxon>
        <taxon>Limisphaeraceae</taxon>
        <taxon>Limisphaera</taxon>
    </lineage>
</organism>
<sequence length="174" mass="19362">MKTTVWKTRHSGAADPAESLLSDPRALHGDRWLERKTWQAVRWVTAGIPQLHASNADGPPLVQVLALLTFCYATGLYASEDIEYALRRGRLPRTLVPRQSVTASWLQAFRRANRPWIEQALAHLLAAMPDAAPFRDWVLPGPDAQSDPVSHAGCMELARRAVELATLFDMALND</sequence>
<name>A0A6M1RUQ9_9BACT</name>
<reference evidence="1 2" key="1">
    <citation type="submission" date="2020-02" db="EMBL/GenBank/DDBJ databases">
        <title>Draft genome sequence of Limisphaera ngatamarikiensis NGM72.4T, a thermophilic Verrucomicrobia grouped in subdivision 3.</title>
        <authorList>
            <person name="Carere C.R."/>
            <person name="Steen J."/>
            <person name="Hugenholtz P."/>
            <person name="Stott M.B."/>
        </authorList>
    </citation>
    <scope>NUCLEOTIDE SEQUENCE [LARGE SCALE GENOMIC DNA]</scope>
    <source>
        <strain evidence="1 2">NGM72.4</strain>
    </source>
</reference>
<protein>
    <recommendedName>
        <fullName evidence="3">Transposase</fullName>
    </recommendedName>
</protein>
<keyword evidence="2" id="KW-1185">Reference proteome</keyword>
<accession>A0A6M1RUQ9</accession>
<dbReference type="Proteomes" id="UP000477311">
    <property type="component" value="Unassembled WGS sequence"/>
</dbReference>
<evidence type="ECO:0000313" key="1">
    <source>
        <dbReference type="EMBL" id="NGO40365.1"/>
    </source>
</evidence>
<comment type="caution">
    <text evidence="1">The sequence shown here is derived from an EMBL/GenBank/DDBJ whole genome shotgun (WGS) entry which is preliminary data.</text>
</comment>
<evidence type="ECO:0000313" key="2">
    <source>
        <dbReference type="Proteomes" id="UP000477311"/>
    </source>
</evidence>
<evidence type="ECO:0008006" key="3">
    <source>
        <dbReference type="Google" id="ProtNLM"/>
    </source>
</evidence>
<gene>
    <name evidence="1" type="ORF">G4L39_13305</name>
</gene>